<proteinExistence type="predicted"/>
<organism evidence="2 3">
    <name type="scientific">Curvibacter cyanobacteriorum</name>
    <dbReference type="NCBI Taxonomy" id="3026422"/>
    <lineage>
        <taxon>Bacteria</taxon>
        <taxon>Pseudomonadati</taxon>
        <taxon>Pseudomonadota</taxon>
        <taxon>Betaproteobacteria</taxon>
        <taxon>Burkholderiales</taxon>
        <taxon>Comamonadaceae</taxon>
        <taxon>Curvibacter</taxon>
    </lineage>
</organism>
<keyword evidence="3" id="KW-1185">Reference proteome</keyword>
<dbReference type="Proteomes" id="UP001528673">
    <property type="component" value="Unassembled WGS sequence"/>
</dbReference>
<evidence type="ECO:0000313" key="2">
    <source>
        <dbReference type="EMBL" id="MDD0837722.1"/>
    </source>
</evidence>
<evidence type="ECO:0000256" key="1">
    <source>
        <dbReference type="SAM" id="MobiDB-lite"/>
    </source>
</evidence>
<accession>A0ABT5MV53</accession>
<reference evidence="2 3" key="1">
    <citation type="submission" date="2023-02" db="EMBL/GenBank/DDBJ databases">
        <title>Bacterial whole genomic sequence of Curvibacter sp. HBC61.</title>
        <authorList>
            <person name="Le V."/>
            <person name="Ko S.-R."/>
            <person name="Ahn C.-Y."/>
            <person name="Oh H.-M."/>
        </authorList>
    </citation>
    <scope>NUCLEOTIDE SEQUENCE [LARGE SCALE GENOMIC DNA]</scope>
    <source>
        <strain evidence="2 3">HBC61</strain>
    </source>
</reference>
<name>A0ABT5MV53_9BURK</name>
<protein>
    <recommendedName>
        <fullName evidence="4">Flagellar protein FliT</fullName>
    </recommendedName>
</protein>
<comment type="caution">
    <text evidence="2">The sequence shown here is derived from an EMBL/GenBank/DDBJ whole genome shotgun (WGS) entry which is preliminary data.</text>
</comment>
<sequence>MSKTRTDITPLAALAHMLDRLDASATPADPLQYRLLASRTRQLLSDLSQQAGAQEPLQALLRQSPALVALYENLHYAEAGLCRSPLAQAVAAEVAMRQCLQRWTRSPAAPGAPQTDARAEPGTPA</sequence>
<evidence type="ECO:0008006" key="4">
    <source>
        <dbReference type="Google" id="ProtNLM"/>
    </source>
</evidence>
<dbReference type="RefSeq" id="WP_273948980.1">
    <property type="nucleotide sequence ID" value="NZ_JAQSIP010000002.1"/>
</dbReference>
<feature type="region of interest" description="Disordered" evidence="1">
    <location>
        <begin position="103"/>
        <end position="125"/>
    </location>
</feature>
<dbReference type="EMBL" id="JAQSIP010000002">
    <property type="protein sequence ID" value="MDD0837722.1"/>
    <property type="molecule type" value="Genomic_DNA"/>
</dbReference>
<gene>
    <name evidence="2" type="ORF">PSQ40_03965</name>
</gene>
<evidence type="ECO:0000313" key="3">
    <source>
        <dbReference type="Proteomes" id="UP001528673"/>
    </source>
</evidence>